<dbReference type="InterPro" id="IPR032816">
    <property type="entry name" value="VTT_dom"/>
</dbReference>
<sequence>MSKKKIITLISVILIVIISYYIFKIFTPEKIRNIIQGYGKNASFIYILLFSILPIFFFPVPILAIVAGISFGLFEGVLYTMIGAMINSSIMFVMAKKFAKDKVVELFKTKISKKWYNKMIAIEKNNGFLIIFLLRLLPIAPYNVINYLSGLTEISFLRYSLATFLGIIPGTFVFLNVGDKAINVYSVEFVISLLGFLLLTIFSIILIKKVDKN</sequence>
<evidence type="ECO:0000256" key="6">
    <source>
        <dbReference type="RuleBase" id="RU366058"/>
    </source>
</evidence>
<feature type="transmembrane region" description="Helical" evidence="6">
    <location>
        <begin position="77"/>
        <end position="95"/>
    </location>
</feature>
<feature type="domain" description="VTT" evidence="7">
    <location>
        <begin position="58"/>
        <end position="179"/>
    </location>
</feature>
<keyword evidence="3 6" id="KW-0812">Transmembrane</keyword>
<keyword evidence="4 6" id="KW-1133">Transmembrane helix</keyword>
<gene>
    <name evidence="8" type="ORF">IBJ83_04495</name>
</gene>
<dbReference type="RefSeq" id="WP_201275545.1">
    <property type="nucleotide sequence ID" value="NZ_JACVDA010000010.1"/>
</dbReference>
<keyword evidence="5 6" id="KW-0472">Membrane</keyword>
<evidence type="ECO:0000313" key="9">
    <source>
        <dbReference type="Proteomes" id="UP000823123"/>
    </source>
</evidence>
<feature type="transmembrane region" description="Helical" evidence="6">
    <location>
        <begin position="189"/>
        <end position="207"/>
    </location>
</feature>
<comment type="similarity">
    <text evidence="6">Belongs to the TVP38/TMEM64 family.</text>
</comment>
<feature type="transmembrane region" description="Helical" evidence="6">
    <location>
        <begin position="6"/>
        <end position="23"/>
    </location>
</feature>
<evidence type="ECO:0000256" key="3">
    <source>
        <dbReference type="ARBA" id="ARBA00022692"/>
    </source>
</evidence>
<dbReference type="EMBL" id="JACVDA010000010">
    <property type="protein sequence ID" value="MBK1468576.1"/>
    <property type="molecule type" value="Genomic_DNA"/>
</dbReference>
<comment type="caution">
    <text evidence="8">The sequence shown here is derived from an EMBL/GenBank/DDBJ whole genome shotgun (WGS) entry which is preliminary data.</text>
</comment>
<proteinExistence type="inferred from homology"/>
<organism evidence="8 9">
    <name type="scientific">Parvimonas parva</name>
    <dbReference type="NCBI Taxonomy" id="2769485"/>
    <lineage>
        <taxon>Bacteria</taxon>
        <taxon>Bacillati</taxon>
        <taxon>Bacillota</taxon>
        <taxon>Tissierellia</taxon>
        <taxon>Tissierellales</taxon>
        <taxon>Peptoniphilaceae</taxon>
        <taxon>Parvimonas</taxon>
    </lineage>
</organism>
<reference evidence="8 9" key="1">
    <citation type="submission" date="2020-09" db="EMBL/GenBank/DDBJ databases">
        <title>Parvimonas S3374 sp. nov.</title>
        <authorList>
            <person name="Buhl M."/>
        </authorList>
    </citation>
    <scope>NUCLEOTIDE SEQUENCE [LARGE SCALE GENOMIC DNA]</scope>
    <source>
        <strain evidence="8 9">S3374</strain>
    </source>
</reference>
<evidence type="ECO:0000256" key="2">
    <source>
        <dbReference type="ARBA" id="ARBA00022475"/>
    </source>
</evidence>
<evidence type="ECO:0000256" key="1">
    <source>
        <dbReference type="ARBA" id="ARBA00004651"/>
    </source>
</evidence>
<evidence type="ECO:0000256" key="5">
    <source>
        <dbReference type="ARBA" id="ARBA00023136"/>
    </source>
</evidence>
<accession>A0ABS1C8Z2</accession>
<keyword evidence="2 6" id="KW-1003">Cell membrane</keyword>
<name>A0ABS1C8Z2_9FIRM</name>
<evidence type="ECO:0000256" key="4">
    <source>
        <dbReference type="ARBA" id="ARBA00022989"/>
    </source>
</evidence>
<feature type="transmembrane region" description="Helical" evidence="6">
    <location>
        <begin position="157"/>
        <end position="177"/>
    </location>
</feature>
<feature type="transmembrane region" description="Helical" evidence="6">
    <location>
        <begin position="127"/>
        <end position="145"/>
    </location>
</feature>
<keyword evidence="9" id="KW-1185">Reference proteome</keyword>
<dbReference type="Pfam" id="PF09335">
    <property type="entry name" value="VTT_dom"/>
    <property type="match status" value="1"/>
</dbReference>
<evidence type="ECO:0000313" key="8">
    <source>
        <dbReference type="EMBL" id="MBK1468576.1"/>
    </source>
</evidence>
<feature type="transmembrane region" description="Helical" evidence="6">
    <location>
        <begin position="44"/>
        <end position="71"/>
    </location>
</feature>
<protein>
    <recommendedName>
        <fullName evidence="6">TVP38/TMEM64 family membrane protein</fullName>
    </recommendedName>
</protein>
<dbReference type="InterPro" id="IPR015414">
    <property type="entry name" value="TMEM64"/>
</dbReference>
<evidence type="ECO:0000259" key="7">
    <source>
        <dbReference type="Pfam" id="PF09335"/>
    </source>
</evidence>
<dbReference type="PANTHER" id="PTHR12677:SF59">
    <property type="entry name" value="GOLGI APPARATUS MEMBRANE PROTEIN TVP38-RELATED"/>
    <property type="match status" value="1"/>
</dbReference>
<dbReference type="Proteomes" id="UP000823123">
    <property type="component" value="Unassembled WGS sequence"/>
</dbReference>
<dbReference type="PANTHER" id="PTHR12677">
    <property type="entry name" value="GOLGI APPARATUS MEMBRANE PROTEIN TVP38-RELATED"/>
    <property type="match status" value="1"/>
</dbReference>
<comment type="subcellular location">
    <subcellularLocation>
        <location evidence="1 6">Cell membrane</location>
        <topology evidence="1 6">Multi-pass membrane protein</topology>
    </subcellularLocation>
</comment>